<keyword evidence="1" id="KW-0677">Repeat</keyword>
<dbReference type="SMART" id="SM00321">
    <property type="entry name" value="WSC"/>
    <property type="match status" value="1"/>
</dbReference>
<dbReference type="PANTHER" id="PTHR45964">
    <property type="entry name" value="WSCD FAMILY MEMBER CG9164"/>
    <property type="match status" value="1"/>
</dbReference>
<evidence type="ECO:0000256" key="3">
    <source>
        <dbReference type="SAM" id="SignalP"/>
    </source>
</evidence>
<gene>
    <name evidence="5" type="ORF">VTL71DRAFT_4972</name>
</gene>
<feature type="compositionally biased region" description="Polar residues" evidence="2">
    <location>
        <begin position="525"/>
        <end position="535"/>
    </location>
</feature>
<dbReference type="Proteomes" id="UP001595075">
    <property type="component" value="Unassembled WGS sequence"/>
</dbReference>
<feature type="region of interest" description="Disordered" evidence="2">
    <location>
        <begin position="370"/>
        <end position="405"/>
    </location>
</feature>
<name>A0ABR4C5V9_9HELO</name>
<feature type="signal peptide" evidence="3">
    <location>
        <begin position="1"/>
        <end position="19"/>
    </location>
</feature>
<feature type="compositionally biased region" description="Low complexity" evidence="2">
    <location>
        <begin position="540"/>
        <end position="556"/>
    </location>
</feature>
<evidence type="ECO:0000313" key="6">
    <source>
        <dbReference type="Proteomes" id="UP001595075"/>
    </source>
</evidence>
<feature type="domain" description="WSC" evidence="4">
    <location>
        <begin position="225"/>
        <end position="315"/>
    </location>
</feature>
<protein>
    <recommendedName>
        <fullName evidence="4">WSC domain-containing protein</fullName>
    </recommendedName>
</protein>
<dbReference type="Pfam" id="PF01822">
    <property type="entry name" value="WSC"/>
    <property type="match status" value="1"/>
</dbReference>
<evidence type="ECO:0000259" key="4">
    <source>
        <dbReference type="PROSITE" id="PS51212"/>
    </source>
</evidence>
<feature type="region of interest" description="Disordered" evidence="2">
    <location>
        <begin position="525"/>
        <end position="556"/>
    </location>
</feature>
<accession>A0ABR4C5V9</accession>
<proteinExistence type="predicted"/>
<comment type="caution">
    <text evidence="5">The sequence shown here is derived from an EMBL/GenBank/DDBJ whole genome shotgun (WGS) entry which is preliminary data.</text>
</comment>
<dbReference type="PANTHER" id="PTHR45964:SF9">
    <property type="entry name" value="SULFOTRANSFERASE"/>
    <property type="match status" value="1"/>
</dbReference>
<reference evidence="5 6" key="1">
    <citation type="journal article" date="2024" name="Commun. Biol.">
        <title>Comparative genomic analysis of thermophilic fungi reveals convergent evolutionary adaptations and gene losses.</title>
        <authorList>
            <person name="Steindorff A.S."/>
            <person name="Aguilar-Pontes M.V."/>
            <person name="Robinson A.J."/>
            <person name="Andreopoulos B."/>
            <person name="LaButti K."/>
            <person name="Kuo A."/>
            <person name="Mondo S."/>
            <person name="Riley R."/>
            <person name="Otillar R."/>
            <person name="Haridas S."/>
            <person name="Lipzen A."/>
            <person name="Grimwood J."/>
            <person name="Schmutz J."/>
            <person name="Clum A."/>
            <person name="Reid I.D."/>
            <person name="Moisan M.C."/>
            <person name="Butler G."/>
            <person name="Nguyen T.T.M."/>
            <person name="Dewar K."/>
            <person name="Conant G."/>
            <person name="Drula E."/>
            <person name="Henrissat B."/>
            <person name="Hansel C."/>
            <person name="Singer S."/>
            <person name="Hutchinson M.I."/>
            <person name="de Vries R.P."/>
            <person name="Natvig D.O."/>
            <person name="Powell A.J."/>
            <person name="Tsang A."/>
            <person name="Grigoriev I.V."/>
        </authorList>
    </citation>
    <scope>NUCLEOTIDE SEQUENCE [LARGE SCALE GENOMIC DNA]</scope>
    <source>
        <strain evidence="5 6">CBS 494.80</strain>
    </source>
</reference>
<evidence type="ECO:0000256" key="1">
    <source>
        <dbReference type="ARBA" id="ARBA00022737"/>
    </source>
</evidence>
<organism evidence="5 6">
    <name type="scientific">Oculimacula yallundae</name>
    <dbReference type="NCBI Taxonomy" id="86028"/>
    <lineage>
        <taxon>Eukaryota</taxon>
        <taxon>Fungi</taxon>
        <taxon>Dikarya</taxon>
        <taxon>Ascomycota</taxon>
        <taxon>Pezizomycotina</taxon>
        <taxon>Leotiomycetes</taxon>
        <taxon>Helotiales</taxon>
        <taxon>Ploettnerulaceae</taxon>
        <taxon>Oculimacula</taxon>
    </lineage>
</organism>
<dbReference type="EMBL" id="JAZHXI010000014">
    <property type="protein sequence ID" value="KAL2064478.1"/>
    <property type="molecule type" value="Genomic_DNA"/>
</dbReference>
<dbReference type="PROSITE" id="PS51212">
    <property type="entry name" value="WSC"/>
    <property type="match status" value="1"/>
</dbReference>
<sequence>MKPSGAIIWLAAFVAAAFGSALLDADDAAHTTKTPRTHHLFASSHTIAQRRDTAKPALSHLYASSHTLAQRQVSASPASSTSIYGLTTVVNGRRAVLSTSITETITTANPLATGTPPINARNMLQALGITTVTSFLGPTSVAISKPTNDTSTILPVLTLTSTVEDVVTVTSDLPLVTANIPAPQSQIQGPTTSEPSISFGPIASTNSNITPVTTAKPQIVPSAGSYTYLGCFREGLEARILSEAFFPNDVNTIEKCADACYPFNYAGAEFGRECWCGNDIKDAFNIDEANCNMPCSGDSQQACGGIVALNVYIRKDMGSSPLSPVPGNPTATGSIETSIVSSTSASSADSTGLATSSALFQTISSLSANTTRLDSSTESSTEVLTSTPASTTSQTSPSSQSSSNLSIILTTSSATTTRNSSTSSRPTKVSSLLLPAPSDLAPTTKVTLTHWITLQAAPSNRRIVTIHEVVTSMITITRQHSYTAPSAYSIIDLNTSVHLNSSSTASDGFEAVTSALSANTSAISAIPQSTHSSPQPHYASSPSTTSSQPPFSATSSLSIAKPAEPAYGTSTHRDNSTVTIISLRTQTALVVSTESSAAHGAGSQTAGNWLGYAVSLIEGDSQAIIYLNNNATKRTKLPKQRTPPKTSFNRSRTNAALLQCTESTKELQLLQFQFPSFRAFY</sequence>
<keyword evidence="6" id="KW-1185">Reference proteome</keyword>
<feature type="chain" id="PRO_5046974235" description="WSC domain-containing protein" evidence="3">
    <location>
        <begin position="20"/>
        <end position="681"/>
    </location>
</feature>
<dbReference type="InterPro" id="IPR002889">
    <property type="entry name" value="WSC_carb-bd"/>
</dbReference>
<keyword evidence="3" id="KW-0732">Signal</keyword>
<evidence type="ECO:0000313" key="5">
    <source>
        <dbReference type="EMBL" id="KAL2064478.1"/>
    </source>
</evidence>
<evidence type="ECO:0000256" key="2">
    <source>
        <dbReference type="SAM" id="MobiDB-lite"/>
    </source>
</evidence>
<dbReference type="InterPro" id="IPR051589">
    <property type="entry name" value="Sialate-O-sulfotransferase"/>
</dbReference>
<feature type="compositionally biased region" description="Low complexity" evidence="2">
    <location>
        <begin position="376"/>
        <end position="405"/>
    </location>
</feature>